<evidence type="ECO:0000313" key="2">
    <source>
        <dbReference type="Proteomes" id="UP000244523"/>
    </source>
</evidence>
<organism evidence="1 2">
    <name type="scientific">Yoonia sediminilitoris</name>
    <dbReference type="NCBI Taxonomy" id="1286148"/>
    <lineage>
        <taxon>Bacteria</taxon>
        <taxon>Pseudomonadati</taxon>
        <taxon>Pseudomonadota</taxon>
        <taxon>Alphaproteobacteria</taxon>
        <taxon>Rhodobacterales</taxon>
        <taxon>Paracoccaceae</taxon>
        <taxon>Yoonia</taxon>
    </lineage>
</organism>
<dbReference type="RefSeq" id="WP_114427877.1">
    <property type="nucleotide sequence ID" value="NZ_QBUD01000020.1"/>
</dbReference>
<dbReference type="AlphaFoldDB" id="A0A2T6K6I1"/>
<dbReference type="EMBL" id="QBUD01000020">
    <property type="protein sequence ID" value="PUB10247.1"/>
    <property type="molecule type" value="Genomic_DNA"/>
</dbReference>
<sequence>MTVNANQAKLSLLLPALINPATAAAIGLGIVAVGFFNLLGDDDEEDAPKLIAGPDKATVCAPKHCGEEQCLNYCGAKKKFATKTIHAFSTIRCAR</sequence>
<name>A0A2T6K6I1_9RHOB</name>
<evidence type="ECO:0000313" key="1">
    <source>
        <dbReference type="EMBL" id="PUB10247.1"/>
    </source>
</evidence>
<accession>A0A2T6K6I1</accession>
<proteinExistence type="predicted"/>
<dbReference type="Proteomes" id="UP000244523">
    <property type="component" value="Unassembled WGS sequence"/>
</dbReference>
<protein>
    <submittedName>
        <fullName evidence="1">Uncharacterized protein</fullName>
    </submittedName>
</protein>
<keyword evidence="2" id="KW-1185">Reference proteome</keyword>
<comment type="caution">
    <text evidence="1">The sequence shown here is derived from an EMBL/GenBank/DDBJ whole genome shotgun (WGS) entry which is preliminary data.</text>
</comment>
<gene>
    <name evidence="1" type="ORF">C8N45_1209</name>
</gene>
<reference evidence="1 2" key="1">
    <citation type="submission" date="2018-04" db="EMBL/GenBank/DDBJ databases">
        <title>Genomic Encyclopedia of Archaeal and Bacterial Type Strains, Phase II (KMG-II): from individual species to whole genera.</title>
        <authorList>
            <person name="Goeker M."/>
        </authorList>
    </citation>
    <scope>NUCLEOTIDE SEQUENCE [LARGE SCALE GENOMIC DNA]</scope>
    <source>
        <strain evidence="1 2">DSM 29955</strain>
    </source>
</reference>